<dbReference type="SMART" id="SM00028">
    <property type="entry name" value="TPR"/>
    <property type="match status" value="6"/>
</dbReference>
<dbReference type="PANTHER" id="PTHR10098">
    <property type="entry name" value="RAPSYN-RELATED"/>
    <property type="match status" value="1"/>
</dbReference>
<evidence type="ECO:0000313" key="2">
    <source>
        <dbReference type="EMBL" id="MBL7253091.1"/>
    </source>
</evidence>
<reference evidence="2 3" key="1">
    <citation type="submission" date="2021-01" db="EMBL/GenBank/DDBJ databases">
        <title>Actinoplanes sp. nov. LDG1-01 isolated from lichen.</title>
        <authorList>
            <person name="Saeng-In P."/>
            <person name="Phongsopitanun W."/>
            <person name="Kanchanasin P."/>
            <person name="Yuki M."/>
            <person name="Kudo T."/>
            <person name="Ohkuma M."/>
            <person name="Tanasupawat S."/>
        </authorList>
    </citation>
    <scope>NUCLEOTIDE SEQUENCE [LARGE SCALE GENOMIC DNA]</scope>
    <source>
        <strain evidence="2 3">LDG1-01</strain>
    </source>
</reference>
<dbReference type="Proteomes" id="UP000598996">
    <property type="component" value="Unassembled WGS sequence"/>
</dbReference>
<feature type="compositionally biased region" description="Basic and acidic residues" evidence="1">
    <location>
        <begin position="594"/>
        <end position="607"/>
    </location>
</feature>
<dbReference type="InterPro" id="IPR027417">
    <property type="entry name" value="P-loop_NTPase"/>
</dbReference>
<organism evidence="2 3">
    <name type="scientific">Paractinoplanes lichenicola</name>
    <dbReference type="NCBI Taxonomy" id="2802976"/>
    <lineage>
        <taxon>Bacteria</taxon>
        <taxon>Bacillati</taxon>
        <taxon>Actinomycetota</taxon>
        <taxon>Actinomycetes</taxon>
        <taxon>Micromonosporales</taxon>
        <taxon>Micromonosporaceae</taxon>
        <taxon>Paractinoplanes</taxon>
    </lineage>
</organism>
<dbReference type="InterPro" id="IPR019734">
    <property type="entry name" value="TPR_rpt"/>
</dbReference>
<dbReference type="Pfam" id="PF13424">
    <property type="entry name" value="TPR_12"/>
    <property type="match status" value="2"/>
</dbReference>
<dbReference type="Gene3D" id="1.25.40.10">
    <property type="entry name" value="Tetratricopeptide repeat domain"/>
    <property type="match status" value="1"/>
</dbReference>
<dbReference type="SUPFAM" id="SSF52540">
    <property type="entry name" value="P-loop containing nucleoside triphosphate hydrolases"/>
    <property type="match status" value="1"/>
</dbReference>
<evidence type="ECO:0000313" key="3">
    <source>
        <dbReference type="Proteomes" id="UP000598996"/>
    </source>
</evidence>
<protein>
    <submittedName>
        <fullName evidence="2">Tetratricopeptide repeat protein</fullName>
    </submittedName>
</protein>
<proteinExistence type="predicted"/>
<sequence>MPGRRARGDAVVISAIEGMAGAAPLLPGTPGCATLITSRHSLTELAPATHLTMDVFTAEEAQTFLLPTACTKADEEAAARIAHRCGRLPLALSLVAGHIRRTPGWTLTDHADRLDERHADRRLENGVEAALDLSYLRLPTDIRALLRRLALHPGQDFDAYAAAALDDSDLLTAEGRLDRLRADHVLQAAAPGRYAFHDLVRAYAIGRARDEDPPGDRRATLDRLLDHYLATSAAAVTTLYGDVTRYLQGRPVPPGAVPDPRLAEPGAARDWLDTERPNLIAAAAQESAAHTVTLARVLFLYLSGGHHTDALAVHGHAYRVAVRTGDEIGQGHALTDLGVAHFWLSQHGEAAAYHRRAREVFRRTGDQAGEARALDCLGMSLIKPGRYEEAAGVLHQALTLYRLAGDLEGRGSSLCALGFVSLHRGEFSAAAGFFIEAADQARSLGIRSNEAYALHGLGETEMRLGRLEAAGRHLRQALETIRQSGHRDAESDVIATIGDLCIRMGRPDEGAEHHRRALAVARVTGDRSGQALSLNGLGDAALAAGRPDDAAEFYAEALVSATESDTRDEVVRARAGLVRAREKRANRIAPGMVRDGEAGRARSGGES</sequence>
<keyword evidence="3" id="KW-1185">Reference proteome</keyword>
<accession>A0ABS1VEH9</accession>
<feature type="region of interest" description="Disordered" evidence="1">
    <location>
        <begin position="588"/>
        <end position="607"/>
    </location>
</feature>
<dbReference type="EMBL" id="JAENHO010000001">
    <property type="protein sequence ID" value="MBL7253091.1"/>
    <property type="molecule type" value="Genomic_DNA"/>
</dbReference>
<name>A0ABS1VEH9_9ACTN</name>
<evidence type="ECO:0000256" key="1">
    <source>
        <dbReference type="SAM" id="MobiDB-lite"/>
    </source>
</evidence>
<dbReference type="SUPFAM" id="SSF48452">
    <property type="entry name" value="TPR-like"/>
    <property type="match status" value="2"/>
</dbReference>
<comment type="caution">
    <text evidence="2">The sequence shown here is derived from an EMBL/GenBank/DDBJ whole genome shotgun (WGS) entry which is preliminary data.</text>
</comment>
<dbReference type="RefSeq" id="WP_202989425.1">
    <property type="nucleotide sequence ID" value="NZ_JAENHO010000001.1"/>
</dbReference>
<dbReference type="InterPro" id="IPR011990">
    <property type="entry name" value="TPR-like_helical_dom_sf"/>
</dbReference>
<gene>
    <name evidence="2" type="ORF">JKJ07_02075</name>
</gene>